<comment type="caution">
    <text evidence="4">The sequence shown here is derived from an EMBL/GenBank/DDBJ whole genome shotgun (WGS) entry which is preliminary data.</text>
</comment>
<evidence type="ECO:0000313" key="5">
    <source>
        <dbReference type="Proteomes" id="UP000032679"/>
    </source>
</evidence>
<evidence type="ECO:0000259" key="2">
    <source>
        <dbReference type="Pfam" id="PF00534"/>
    </source>
</evidence>
<dbReference type="GO" id="GO:0016757">
    <property type="term" value="F:glycosyltransferase activity"/>
    <property type="evidence" value="ECO:0007669"/>
    <property type="project" value="InterPro"/>
</dbReference>
<accession>A0A0D6MMZ6</accession>
<dbReference type="RefSeq" id="WP_048849431.1">
    <property type="nucleotide sequence ID" value="NZ_BALE01000031.1"/>
</dbReference>
<keyword evidence="5" id="KW-1185">Reference proteome</keyword>
<feature type="domain" description="Glycosyl transferase family 1" evidence="2">
    <location>
        <begin position="215"/>
        <end position="361"/>
    </location>
</feature>
<protein>
    <submittedName>
        <fullName evidence="4">Glycosyltransferase</fullName>
    </submittedName>
</protein>
<dbReference type="EMBL" id="BALE01000031">
    <property type="protein sequence ID" value="GAN54806.1"/>
    <property type="molecule type" value="Genomic_DNA"/>
</dbReference>
<organism evidence="4 5">
    <name type="scientific">Tanticharoenia sakaeratensis NBRC 103193</name>
    <dbReference type="NCBI Taxonomy" id="1231623"/>
    <lineage>
        <taxon>Bacteria</taxon>
        <taxon>Pseudomonadati</taxon>
        <taxon>Pseudomonadota</taxon>
        <taxon>Alphaproteobacteria</taxon>
        <taxon>Acetobacterales</taxon>
        <taxon>Acetobacteraceae</taxon>
        <taxon>Tanticharoenia</taxon>
    </lineage>
</organism>
<reference evidence="4 5" key="1">
    <citation type="submission" date="2012-10" db="EMBL/GenBank/DDBJ databases">
        <title>Genome sequencing of Tanticharoenia sakaeratensis NBRC 103193.</title>
        <authorList>
            <person name="Azuma Y."/>
            <person name="Hadano H."/>
            <person name="Hirakawa H."/>
            <person name="Matsushita K."/>
        </authorList>
    </citation>
    <scope>NUCLEOTIDE SEQUENCE [LARGE SCALE GENOMIC DNA]</scope>
    <source>
        <strain evidence="4 5">NBRC 103193</strain>
    </source>
</reference>
<sequence length="391" mass="42683">MRIGLDARNVGRPGGTGIATYARALATAIDEQGGQVAWLKEDRDNRKRRAQHASSAQAARFMKALFSRSRIAVPADTQGNLLANDIFRIAHVHFNIHGTLLPVRTETPPALMHWTCPLSLRLEGCRNIVTVHDLIPVLRPELCDTDPRRMERLLRAVIDDTTLVVTISETVRRDILQTFSVPPDRVRTIHQGVGFPDGLLLASIEARAPCPEGSFVYVGSIEKRKNIGRLIEAHGRSRTMRMLVLIGPDGYAAREELAAINRHPHPERVLRLPWVERPQLIKALSTARALAFPSLAEGFGLPIVEAMLLGTPVLTAEGGATGEIAGNAACLVDAESTDAIADGLRRLSEDDSLCDRLVSAGFARAGAFEPGHYARRINDLYSQVLNSPPAP</sequence>
<evidence type="ECO:0000256" key="1">
    <source>
        <dbReference type="ARBA" id="ARBA00022679"/>
    </source>
</evidence>
<dbReference type="Pfam" id="PF13439">
    <property type="entry name" value="Glyco_transf_4"/>
    <property type="match status" value="1"/>
</dbReference>
<evidence type="ECO:0000313" key="4">
    <source>
        <dbReference type="EMBL" id="GAN54806.1"/>
    </source>
</evidence>
<dbReference type="OrthoDB" id="9801609at2"/>
<dbReference type="SUPFAM" id="SSF53756">
    <property type="entry name" value="UDP-Glycosyltransferase/glycogen phosphorylase"/>
    <property type="match status" value="1"/>
</dbReference>
<dbReference type="InterPro" id="IPR001296">
    <property type="entry name" value="Glyco_trans_1"/>
</dbReference>
<dbReference type="CDD" id="cd03809">
    <property type="entry name" value="GT4_MtfB-like"/>
    <property type="match status" value="1"/>
</dbReference>
<dbReference type="Proteomes" id="UP000032679">
    <property type="component" value="Unassembled WGS sequence"/>
</dbReference>
<dbReference type="PANTHER" id="PTHR46401">
    <property type="entry name" value="GLYCOSYLTRANSFERASE WBBK-RELATED"/>
    <property type="match status" value="1"/>
</dbReference>
<proteinExistence type="predicted"/>
<gene>
    <name evidence="4" type="ORF">Tasa_031_024</name>
</gene>
<dbReference type="GO" id="GO:0009103">
    <property type="term" value="P:lipopolysaccharide biosynthetic process"/>
    <property type="evidence" value="ECO:0007669"/>
    <property type="project" value="TreeGrafter"/>
</dbReference>
<evidence type="ECO:0000259" key="3">
    <source>
        <dbReference type="Pfam" id="PF13439"/>
    </source>
</evidence>
<dbReference type="PANTHER" id="PTHR46401:SF2">
    <property type="entry name" value="GLYCOSYLTRANSFERASE WBBK-RELATED"/>
    <property type="match status" value="1"/>
</dbReference>
<dbReference type="InterPro" id="IPR028098">
    <property type="entry name" value="Glyco_trans_4-like_N"/>
</dbReference>
<dbReference type="Pfam" id="PF00534">
    <property type="entry name" value="Glycos_transf_1"/>
    <property type="match status" value="1"/>
</dbReference>
<dbReference type="AlphaFoldDB" id="A0A0D6MMZ6"/>
<dbReference type="Gene3D" id="3.40.50.2000">
    <property type="entry name" value="Glycogen Phosphorylase B"/>
    <property type="match status" value="2"/>
</dbReference>
<name>A0A0D6MMZ6_9PROT</name>
<feature type="domain" description="Glycosyltransferase subfamily 4-like N-terminal" evidence="3">
    <location>
        <begin position="17"/>
        <end position="193"/>
    </location>
</feature>
<dbReference type="STRING" id="1231623.Tasa_031_024"/>
<keyword evidence="1 4" id="KW-0808">Transferase</keyword>